<evidence type="ECO:0000256" key="4">
    <source>
        <dbReference type="ARBA" id="ARBA00022679"/>
    </source>
</evidence>
<dbReference type="Gene3D" id="3.40.640.10">
    <property type="entry name" value="Type I PLP-dependent aspartate aminotransferase-like (Major domain)"/>
    <property type="match status" value="1"/>
</dbReference>
<dbReference type="Pfam" id="PF00155">
    <property type="entry name" value="Aminotran_1_2"/>
    <property type="match status" value="1"/>
</dbReference>
<dbReference type="UniPathway" id="UPA00528">
    <property type="reaction ID" value="UER00586"/>
</dbReference>
<dbReference type="SUPFAM" id="SSF53383">
    <property type="entry name" value="PLP-dependent transferases"/>
    <property type="match status" value="1"/>
</dbReference>
<accession>A0A8C4ZAP1</accession>
<dbReference type="PANTHER" id="PTHR11751:SF469">
    <property type="entry name" value="ALANINE TRANSAMINASE"/>
    <property type="match status" value="1"/>
</dbReference>
<comment type="subunit">
    <text evidence="2">Homodimer.</text>
</comment>
<dbReference type="GO" id="GO:0030170">
    <property type="term" value="F:pyridoxal phosphate binding"/>
    <property type="evidence" value="ECO:0007669"/>
    <property type="project" value="InterPro"/>
</dbReference>
<dbReference type="Proteomes" id="UP000694546">
    <property type="component" value="Chromosome 8"/>
</dbReference>
<dbReference type="GeneTree" id="ENSGT00940000155265"/>
<evidence type="ECO:0000256" key="6">
    <source>
        <dbReference type="ARBA" id="ARBA00025708"/>
    </source>
</evidence>
<dbReference type="InterPro" id="IPR015424">
    <property type="entry name" value="PyrdxlP-dep_Trfase"/>
</dbReference>
<evidence type="ECO:0000259" key="10">
    <source>
        <dbReference type="Pfam" id="PF00155"/>
    </source>
</evidence>
<dbReference type="CDD" id="cd00609">
    <property type="entry name" value="AAT_like"/>
    <property type="match status" value="1"/>
</dbReference>
<keyword evidence="5" id="KW-0663">Pyridoxal phosphate</keyword>
<organism evidence="11 12">
    <name type="scientific">Gadus morhua</name>
    <name type="common">Atlantic cod</name>
    <dbReference type="NCBI Taxonomy" id="8049"/>
    <lineage>
        <taxon>Eukaryota</taxon>
        <taxon>Metazoa</taxon>
        <taxon>Chordata</taxon>
        <taxon>Craniata</taxon>
        <taxon>Vertebrata</taxon>
        <taxon>Euteleostomi</taxon>
        <taxon>Actinopterygii</taxon>
        <taxon>Neopterygii</taxon>
        <taxon>Teleostei</taxon>
        <taxon>Neoteleostei</taxon>
        <taxon>Acanthomorphata</taxon>
        <taxon>Zeiogadaria</taxon>
        <taxon>Gadariae</taxon>
        <taxon>Gadiformes</taxon>
        <taxon>Gadoidei</taxon>
        <taxon>Gadidae</taxon>
        <taxon>Gadus</taxon>
    </lineage>
</organism>
<reference evidence="11" key="1">
    <citation type="submission" date="2025-08" db="UniProtKB">
        <authorList>
            <consortium name="Ensembl"/>
        </authorList>
    </citation>
    <scope>IDENTIFICATION</scope>
</reference>
<keyword evidence="4" id="KW-0808">Transferase</keyword>
<evidence type="ECO:0000313" key="12">
    <source>
        <dbReference type="Proteomes" id="UP000694546"/>
    </source>
</evidence>
<evidence type="ECO:0000256" key="5">
    <source>
        <dbReference type="ARBA" id="ARBA00022898"/>
    </source>
</evidence>
<dbReference type="GO" id="GO:0004021">
    <property type="term" value="F:L-alanine:2-oxoglutarate aminotransferase activity"/>
    <property type="evidence" value="ECO:0007669"/>
    <property type="project" value="UniProtKB-EC"/>
</dbReference>
<keyword evidence="12" id="KW-1185">Reference proteome</keyword>
<dbReference type="InterPro" id="IPR045088">
    <property type="entry name" value="ALAT1/2-like"/>
</dbReference>
<proteinExistence type="inferred from homology"/>
<dbReference type="InterPro" id="IPR015422">
    <property type="entry name" value="PyrdxlP-dep_Trfase_small"/>
</dbReference>
<name>A0A8C4ZAP1_GADMO</name>
<comment type="pathway">
    <text evidence="6">Amino-acid degradation; L-alanine degradation via transaminase pathway; pyruvate from L-alanine: step 1/1.</text>
</comment>
<dbReference type="EC" id="2.6.1.2" evidence="8"/>
<dbReference type="Gene3D" id="3.90.1150.10">
    <property type="entry name" value="Aspartate Aminotransferase, domain 1"/>
    <property type="match status" value="1"/>
</dbReference>
<dbReference type="OMA" id="HHIRICL"/>
<evidence type="ECO:0000256" key="2">
    <source>
        <dbReference type="ARBA" id="ARBA00011738"/>
    </source>
</evidence>
<evidence type="ECO:0000256" key="1">
    <source>
        <dbReference type="ARBA" id="ARBA00001933"/>
    </source>
</evidence>
<evidence type="ECO:0000256" key="8">
    <source>
        <dbReference type="ARBA" id="ARBA00026106"/>
    </source>
</evidence>
<dbReference type="GO" id="GO:0042853">
    <property type="term" value="P:L-alanine catabolic process"/>
    <property type="evidence" value="ECO:0007669"/>
    <property type="project" value="UniProtKB-UniPathway"/>
</dbReference>
<evidence type="ECO:0000256" key="3">
    <source>
        <dbReference type="ARBA" id="ARBA00022576"/>
    </source>
</evidence>
<dbReference type="Gene3D" id="1.10.287.1970">
    <property type="match status" value="1"/>
</dbReference>
<comment type="catalytic activity">
    <reaction evidence="9">
        <text>L-alanine + 2-oxoglutarate = pyruvate + L-glutamate</text>
        <dbReference type="Rhea" id="RHEA:19453"/>
        <dbReference type="ChEBI" id="CHEBI:15361"/>
        <dbReference type="ChEBI" id="CHEBI:16810"/>
        <dbReference type="ChEBI" id="CHEBI:29985"/>
        <dbReference type="ChEBI" id="CHEBI:57972"/>
        <dbReference type="EC" id="2.6.1.2"/>
    </reaction>
</comment>
<dbReference type="PANTHER" id="PTHR11751">
    <property type="entry name" value="ALANINE AMINOTRANSFERASE"/>
    <property type="match status" value="1"/>
</dbReference>
<protein>
    <recommendedName>
        <fullName evidence="8">alanine transaminase</fullName>
        <ecNumber evidence="8">2.6.1.2</ecNumber>
    </recommendedName>
</protein>
<sequence length="487" mass="54238">MSQHRLVNPLVRNIRALKRVALVRQSVRIEEEIKQGMKKPYNEVIDVSRDNPHATGMKPMSFVRQVIASCIYPELIDSDKMPLDVRKRAKTLLECIGGSVGCYSDTIGIPIMRDSVSDFLTRRDEGVPSASGKIFITHGSDHGFGLLLTMLVRGDRSPLVGVLTPVPSQDFGNATLVASGATAVPYYLDGQQGWRLHTEELQRALRSAREVCDPIALYVINPGDPTGHVQSRESMEEIIRFVYEEKLLLFANEDHQDILIGEGCMFISYKKVLAEMGSPFSDAVELASIHSASKGFMGEGGLHGGYLELVNFDPSVQIEFDRLISLLVLPIIGQLALEVMLNPLQPGEPSYEHYQEHIRETLVHNVTRAFEVLDSLPGISCEPINGGASMFPRLHLPHTAIHQAKEEEQLPDFFYCSRLLEQTGLCVCPGSDLGLPEGTYHIRYKAPPTLNTNVFIILLLLFITSPYLQSENRPVSECLNFLKLPYN</sequence>
<evidence type="ECO:0000256" key="9">
    <source>
        <dbReference type="ARBA" id="ARBA00047412"/>
    </source>
</evidence>
<comment type="similarity">
    <text evidence="7">Belongs to the class-I pyridoxal-phosphate-dependent aminotransferase family. Alanine aminotransferase subfamily.</text>
</comment>
<dbReference type="Ensembl" id="ENSGMOT00000009407.2">
    <property type="protein sequence ID" value="ENSGMOP00000009158.2"/>
    <property type="gene ID" value="ENSGMOG00000008554.2"/>
</dbReference>
<comment type="cofactor">
    <cofactor evidence="1">
        <name>pyridoxal 5'-phosphate</name>
        <dbReference type="ChEBI" id="CHEBI:597326"/>
    </cofactor>
</comment>
<evidence type="ECO:0000256" key="7">
    <source>
        <dbReference type="ARBA" id="ARBA00025785"/>
    </source>
</evidence>
<keyword evidence="3" id="KW-0032">Aminotransferase</keyword>
<dbReference type="AlphaFoldDB" id="A0A8C4ZAP1"/>
<reference evidence="11" key="2">
    <citation type="submission" date="2025-09" db="UniProtKB">
        <authorList>
            <consortium name="Ensembl"/>
        </authorList>
    </citation>
    <scope>IDENTIFICATION</scope>
</reference>
<dbReference type="InterPro" id="IPR004839">
    <property type="entry name" value="Aminotransferase_I/II_large"/>
</dbReference>
<gene>
    <name evidence="11" type="primary">LOC115548420</name>
</gene>
<feature type="domain" description="Aminotransferase class I/classII large" evidence="10">
    <location>
        <begin position="82"/>
        <end position="437"/>
    </location>
</feature>
<evidence type="ECO:0000313" key="11">
    <source>
        <dbReference type="Ensembl" id="ENSGMOP00000009158.2"/>
    </source>
</evidence>
<dbReference type="InterPro" id="IPR015421">
    <property type="entry name" value="PyrdxlP-dep_Trfase_major"/>
</dbReference>